<keyword evidence="2" id="KW-0812">Transmembrane</keyword>
<feature type="transmembrane region" description="Helical" evidence="2">
    <location>
        <begin position="306"/>
        <end position="325"/>
    </location>
</feature>
<feature type="transmembrane region" description="Helical" evidence="2">
    <location>
        <begin position="142"/>
        <end position="161"/>
    </location>
</feature>
<feature type="transmembrane region" description="Helical" evidence="2">
    <location>
        <begin position="478"/>
        <end position="497"/>
    </location>
</feature>
<dbReference type="InterPro" id="IPR036259">
    <property type="entry name" value="MFS_trans_sf"/>
</dbReference>
<dbReference type="EMBL" id="AXCM01008330">
    <property type="status" value="NOT_ANNOTATED_CDS"/>
    <property type="molecule type" value="Genomic_DNA"/>
</dbReference>
<feature type="transmembrane region" description="Helical" evidence="2">
    <location>
        <begin position="173"/>
        <end position="197"/>
    </location>
</feature>
<dbReference type="Proteomes" id="UP000075883">
    <property type="component" value="Unassembled WGS sequence"/>
</dbReference>
<dbReference type="VEuPathDB" id="VectorBase:ACUA010583"/>
<feature type="transmembrane region" description="Helical" evidence="2">
    <location>
        <begin position="45"/>
        <end position="64"/>
    </location>
</feature>
<feature type="region of interest" description="Disordered" evidence="1">
    <location>
        <begin position="653"/>
        <end position="683"/>
    </location>
</feature>
<evidence type="ECO:0000256" key="1">
    <source>
        <dbReference type="SAM" id="MobiDB-lite"/>
    </source>
</evidence>
<reference evidence="4" key="1">
    <citation type="submission" date="2013-09" db="EMBL/GenBank/DDBJ databases">
        <title>The Genome Sequence of Anopheles culicifacies species A.</title>
        <authorList>
            <consortium name="The Broad Institute Genomics Platform"/>
            <person name="Neafsey D.E."/>
            <person name="Besansky N."/>
            <person name="Howell P."/>
            <person name="Walton C."/>
            <person name="Young S.K."/>
            <person name="Zeng Q."/>
            <person name="Gargeya S."/>
            <person name="Fitzgerald M."/>
            <person name="Haas B."/>
            <person name="Abouelleil A."/>
            <person name="Allen A.W."/>
            <person name="Alvarado L."/>
            <person name="Arachchi H.M."/>
            <person name="Berlin A.M."/>
            <person name="Chapman S.B."/>
            <person name="Gainer-Dewar J."/>
            <person name="Goldberg J."/>
            <person name="Griggs A."/>
            <person name="Gujja S."/>
            <person name="Hansen M."/>
            <person name="Howarth C."/>
            <person name="Imamovic A."/>
            <person name="Ireland A."/>
            <person name="Larimer J."/>
            <person name="McCowan C."/>
            <person name="Murphy C."/>
            <person name="Pearson M."/>
            <person name="Poon T.W."/>
            <person name="Priest M."/>
            <person name="Roberts A."/>
            <person name="Saif S."/>
            <person name="Shea T."/>
            <person name="Sisk P."/>
            <person name="Sykes S."/>
            <person name="Wortman J."/>
            <person name="Nusbaum C."/>
            <person name="Birren B."/>
        </authorList>
    </citation>
    <scope>NUCLEOTIDE SEQUENCE [LARGE SCALE GENOMIC DNA]</scope>
    <source>
        <strain evidence="4">A-37</strain>
    </source>
</reference>
<feature type="transmembrane region" description="Helical" evidence="2">
    <location>
        <begin position="369"/>
        <end position="390"/>
    </location>
</feature>
<feature type="transmembrane region" description="Helical" evidence="2">
    <location>
        <begin position="345"/>
        <end position="362"/>
    </location>
</feature>
<feature type="region of interest" description="Disordered" evidence="1">
    <location>
        <begin position="527"/>
        <end position="570"/>
    </location>
</feature>
<name>A0A182M6C7_9DIPT</name>
<reference evidence="3" key="2">
    <citation type="submission" date="2020-05" db="UniProtKB">
        <authorList>
            <consortium name="EnsemblMetazoa"/>
        </authorList>
    </citation>
    <scope>IDENTIFICATION</scope>
    <source>
        <strain evidence="3">A-37</strain>
    </source>
</reference>
<feature type="transmembrane region" description="Helical" evidence="2">
    <location>
        <begin position="209"/>
        <end position="230"/>
    </location>
</feature>
<keyword evidence="2" id="KW-1133">Transmembrane helix</keyword>
<feature type="transmembrane region" description="Helical" evidence="2">
    <location>
        <begin position="432"/>
        <end position="450"/>
    </location>
</feature>
<protein>
    <submittedName>
        <fullName evidence="3">Uncharacterized protein</fullName>
    </submittedName>
</protein>
<evidence type="ECO:0000313" key="4">
    <source>
        <dbReference type="Proteomes" id="UP000075883"/>
    </source>
</evidence>
<feature type="compositionally biased region" description="Low complexity" evidence="1">
    <location>
        <begin position="595"/>
        <end position="615"/>
    </location>
</feature>
<feature type="region of interest" description="Disordered" evidence="1">
    <location>
        <begin position="583"/>
        <end position="620"/>
    </location>
</feature>
<sequence length="792" mass="86944">MPEDGQSMHYGRCGDKITVTCFCLHGIESTGVKLCPGSRTGMDHIAEITAGIAYVPAGIIYGYLMLLPTVQDKLIACLYEETYYWPHIIAIVAMLITVVLTNGLKLNYRKTQFIHLYLQLTASVFSITAGLVFLLVDDVVPAIYLGAIAFGLTLVPGLSYLHIRSRARHRVVLMSLCTVWFLAGVASTVTIIDLAAFNDNGEDRLHQNVAIALLASSTLLLVLLGLVELLQRETVVDYHRPLDYDTAMAHDSGRLLNPDRRSFAPYAHFGRAAPALGKGVTSTGWSTERIVSTGGNDTGCRYRTLWTVYMIGTKLIGLLAFYWVFLVKGMIASQELLERDDVGYLHFWLMAGGALLTTLLGIRLAPKTIFLGASVLYVIALVLAIAFYSADLTEMEYGVSKLLFFGFLGAALPLPAIHILELSPLNFNEAALALGTALELLAIALVQYYGTNDGTMFGIKEIAGGDVVTASNHKDVIAAHYIMAIVLGVVCAVATLWHMPNTGGKSLSEIESDLARMRSYFAFSRRHLQSPPPQPTINSELHVDTTPHSNGTRLESTLEDTQPAGNEQQLSARNATRFAALYADSPDPRDPRNGSYHSPSHSHSPAARSRSRSPYNDFDQHLHYHHQDPQLLHQQQQDALRRQHEANYLNARLQQRGLDSPTGSDQMSRGGRAIPPETIKPLPLLPPLVARTSHRSEPPLGSLTVKSEPGTVLRPALLTQKSDAPAPPPMPPADYLTKSLPRVKAVRQSRIPPIVPKPEQPEEVVVPGVEYSHNLVPSQFLRQSLQNSQLFR</sequence>
<feature type="compositionally biased region" description="Polar residues" evidence="1">
    <location>
        <begin position="546"/>
        <end position="570"/>
    </location>
</feature>
<feature type="transmembrane region" description="Helical" evidence="2">
    <location>
        <begin position="402"/>
        <end position="420"/>
    </location>
</feature>
<evidence type="ECO:0000256" key="2">
    <source>
        <dbReference type="SAM" id="Phobius"/>
    </source>
</evidence>
<keyword evidence="2" id="KW-0472">Membrane</keyword>
<accession>A0A182M6C7</accession>
<evidence type="ECO:0000313" key="3">
    <source>
        <dbReference type="EnsemblMetazoa" id="ACUA010583-PA"/>
    </source>
</evidence>
<dbReference type="AlphaFoldDB" id="A0A182M6C7"/>
<organism evidence="3 4">
    <name type="scientific">Anopheles culicifacies</name>
    <dbReference type="NCBI Taxonomy" id="139723"/>
    <lineage>
        <taxon>Eukaryota</taxon>
        <taxon>Metazoa</taxon>
        <taxon>Ecdysozoa</taxon>
        <taxon>Arthropoda</taxon>
        <taxon>Hexapoda</taxon>
        <taxon>Insecta</taxon>
        <taxon>Pterygota</taxon>
        <taxon>Neoptera</taxon>
        <taxon>Endopterygota</taxon>
        <taxon>Diptera</taxon>
        <taxon>Nematocera</taxon>
        <taxon>Culicoidea</taxon>
        <taxon>Culicidae</taxon>
        <taxon>Anophelinae</taxon>
        <taxon>Anopheles</taxon>
        <taxon>culicifacies species complex</taxon>
    </lineage>
</organism>
<feature type="region of interest" description="Disordered" evidence="1">
    <location>
        <begin position="693"/>
        <end position="712"/>
    </location>
</feature>
<feature type="transmembrane region" description="Helical" evidence="2">
    <location>
        <begin position="84"/>
        <end position="104"/>
    </location>
</feature>
<keyword evidence="4" id="KW-1185">Reference proteome</keyword>
<feature type="transmembrane region" description="Helical" evidence="2">
    <location>
        <begin position="116"/>
        <end position="136"/>
    </location>
</feature>
<dbReference type="Gene3D" id="1.20.1250.20">
    <property type="entry name" value="MFS general substrate transporter like domains"/>
    <property type="match status" value="1"/>
</dbReference>
<dbReference type="EnsemblMetazoa" id="ACUA010583-RA">
    <property type="protein sequence ID" value="ACUA010583-PA"/>
    <property type="gene ID" value="ACUA010583"/>
</dbReference>
<dbReference type="SUPFAM" id="SSF103473">
    <property type="entry name" value="MFS general substrate transporter"/>
    <property type="match status" value="1"/>
</dbReference>
<proteinExistence type="predicted"/>